<dbReference type="PANTHER" id="PTHR47624">
    <property type="entry name" value="OS01G0204900 PROTEIN"/>
    <property type="match status" value="1"/>
</dbReference>
<dbReference type="Gramene" id="KQJ91973">
    <property type="protein sequence ID" value="KQJ91973"/>
    <property type="gene ID" value="BRADI_4g40930v3"/>
</dbReference>
<evidence type="ECO:0000313" key="3">
    <source>
        <dbReference type="EnsemblPlants" id="KQJ91973"/>
    </source>
</evidence>
<dbReference type="EMBL" id="CM000883">
    <property type="protein sequence ID" value="KQJ91973.1"/>
    <property type="molecule type" value="Genomic_DNA"/>
</dbReference>
<keyword evidence="4" id="KW-1185">Reference proteome</keyword>
<evidence type="ECO:0000256" key="1">
    <source>
        <dbReference type="SAM" id="MobiDB-lite"/>
    </source>
</evidence>
<dbReference type="Proteomes" id="UP000008810">
    <property type="component" value="Chromosome 4"/>
</dbReference>
<gene>
    <name evidence="2" type="ORF">BRADI_4g40930v3</name>
</gene>
<accession>A0A0Q3LH59</accession>
<reference evidence="3" key="3">
    <citation type="submission" date="2018-08" db="UniProtKB">
        <authorList>
            <consortium name="EnsemblPlants"/>
        </authorList>
    </citation>
    <scope>IDENTIFICATION</scope>
    <source>
        <strain evidence="3">cv. Bd21</strain>
    </source>
</reference>
<dbReference type="AlphaFoldDB" id="A0A0Q3LH59"/>
<protein>
    <submittedName>
        <fullName evidence="2 3">Uncharacterized protein</fullName>
    </submittedName>
</protein>
<feature type="region of interest" description="Disordered" evidence="1">
    <location>
        <begin position="98"/>
        <end position="144"/>
    </location>
</feature>
<reference evidence="2 3" key="1">
    <citation type="journal article" date="2010" name="Nature">
        <title>Genome sequencing and analysis of the model grass Brachypodium distachyon.</title>
        <authorList>
            <consortium name="International Brachypodium Initiative"/>
        </authorList>
    </citation>
    <scope>NUCLEOTIDE SEQUENCE [LARGE SCALE GENOMIC DNA]</scope>
    <source>
        <strain evidence="2 3">Bd21</strain>
    </source>
</reference>
<dbReference type="EnsemblPlants" id="KQJ91973">
    <property type="protein sequence ID" value="KQJ91973"/>
    <property type="gene ID" value="BRADI_4g40930v3"/>
</dbReference>
<dbReference type="PANTHER" id="PTHR47624:SF1">
    <property type="entry name" value="OS01G0204900 PROTEIN"/>
    <property type="match status" value="1"/>
</dbReference>
<evidence type="ECO:0000313" key="2">
    <source>
        <dbReference type="EMBL" id="KQJ91973.1"/>
    </source>
</evidence>
<sequence length="228" mass="26195">MDAKFSTNFTHRQVYHKFLNLSGANFDDVHKIILYDETEVVRMKNDKDKRAKYINVPISCFDEMEFIFQYKHATGKFTVLQTPFENTCAEDNDFIGDKSATNGEADPGTHYDLDCFPEESNNEGSSSKRATGGKRDKGKRVRRDDVVEDMTHSLRGMSETMRFTHATHPNENLFKIIDDMEEYPLLMRLALQTALATNGDVAVMLKGRPMPSIQEYVRQWMQQNSSSI</sequence>
<proteinExistence type="predicted"/>
<reference evidence="2" key="2">
    <citation type="submission" date="2017-06" db="EMBL/GenBank/DDBJ databases">
        <title>WGS assembly of Brachypodium distachyon.</title>
        <authorList>
            <consortium name="The International Brachypodium Initiative"/>
            <person name="Lucas S."/>
            <person name="Harmon-Smith M."/>
            <person name="Lail K."/>
            <person name="Tice H."/>
            <person name="Grimwood J."/>
            <person name="Bruce D."/>
            <person name="Barry K."/>
            <person name="Shu S."/>
            <person name="Lindquist E."/>
            <person name="Wang M."/>
            <person name="Pitluck S."/>
            <person name="Vogel J.P."/>
            <person name="Garvin D.F."/>
            <person name="Mockler T.C."/>
            <person name="Schmutz J."/>
            <person name="Rokhsar D."/>
            <person name="Bevan M.W."/>
        </authorList>
    </citation>
    <scope>NUCLEOTIDE SEQUENCE</scope>
    <source>
        <strain evidence="2">Bd21</strain>
    </source>
</reference>
<name>A0A0Q3LH59_BRADI</name>
<organism evidence="2">
    <name type="scientific">Brachypodium distachyon</name>
    <name type="common">Purple false brome</name>
    <name type="synonym">Trachynia distachya</name>
    <dbReference type="NCBI Taxonomy" id="15368"/>
    <lineage>
        <taxon>Eukaryota</taxon>
        <taxon>Viridiplantae</taxon>
        <taxon>Streptophyta</taxon>
        <taxon>Embryophyta</taxon>
        <taxon>Tracheophyta</taxon>
        <taxon>Spermatophyta</taxon>
        <taxon>Magnoliopsida</taxon>
        <taxon>Liliopsida</taxon>
        <taxon>Poales</taxon>
        <taxon>Poaceae</taxon>
        <taxon>BOP clade</taxon>
        <taxon>Pooideae</taxon>
        <taxon>Stipodae</taxon>
        <taxon>Brachypodieae</taxon>
        <taxon>Brachypodium</taxon>
    </lineage>
</organism>
<dbReference type="ExpressionAtlas" id="A0A0Q3LH59">
    <property type="expression patterns" value="baseline"/>
</dbReference>
<evidence type="ECO:0000313" key="4">
    <source>
        <dbReference type="Proteomes" id="UP000008810"/>
    </source>
</evidence>
<dbReference type="InParanoid" id="A0A0Q3LH59"/>